<reference evidence="2 3" key="1">
    <citation type="submission" date="2018-02" db="EMBL/GenBank/DDBJ databases">
        <title>The genomes of Aspergillus section Nigri reveals drivers in fungal speciation.</title>
        <authorList>
            <consortium name="DOE Joint Genome Institute"/>
            <person name="Vesth T.C."/>
            <person name="Nybo J."/>
            <person name="Theobald S."/>
            <person name="Brandl J."/>
            <person name="Frisvad J.C."/>
            <person name="Nielsen K.F."/>
            <person name="Lyhne E.K."/>
            <person name="Kogle M.E."/>
            <person name="Kuo A."/>
            <person name="Riley R."/>
            <person name="Clum A."/>
            <person name="Nolan M."/>
            <person name="Lipzen A."/>
            <person name="Salamov A."/>
            <person name="Henrissat B."/>
            <person name="Wiebenga A."/>
            <person name="De vries R.P."/>
            <person name="Grigoriev I.V."/>
            <person name="Mortensen U.H."/>
            <person name="Andersen M.R."/>
            <person name="Baker S.E."/>
        </authorList>
    </citation>
    <scope>NUCLEOTIDE SEQUENCE [LARGE SCALE GENOMIC DNA]</scope>
    <source>
        <strain evidence="2 3">CBS 101889</strain>
    </source>
</reference>
<evidence type="ECO:0000256" key="1">
    <source>
        <dbReference type="SAM" id="Phobius"/>
    </source>
</evidence>
<keyword evidence="1" id="KW-0472">Membrane</keyword>
<feature type="transmembrane region" description="Helical" evidence="1">
    <location>
        <begin position="435"/>
        <end position="459"/>
    </location>
</feature>
<gene>
    <name evidence="2" type="ORF">BO97DRAFT_447816</name>
</gene>
<proteinExistence type="predicted"/>
<dbReference type="Proteomes" id="UP000248961">
    <property type="component" value="Unassembled WGS sequence"/>
</dbReference>
<name>A0A395IE37_ASPHC</name>
<evidence type="ECO:0000313" key="3">
    <source>
        <dbReference type="Proteomes" id="UP000248961"/>
    </source>
</evidence>
<dbReference type="GeneID" id="37203096"/>
<dbReference type="VEuPathDB" id="FungiDB:BO97DRAFT_447816"/>
<dbReference type="AlphaFoldDB" id="A0A395IE37"/>
<keyword evidence="3" id="KW-1185">Reference proteome</keyword>
<evidence type="ECO:0000313" key="2">
    <source>
        <dbReference type="EMBL" id="RAL17423.1"/>
    </source>
</evidence>
<organism evidence="2 3">
    <name type="scientific">Aspergillus homomorphus (strain CBS 101889)</name>
    <dbReference type="NCBI Taxonomy" id="1450537"/>
    <lineage>
        <taxon>Eukaryota</taxon>
        <taxon>Fungi</taxon>
        <taxon>Dikarya</taxon>
        <taxon>Ascomycota</taxon>
        <taxon>Pezizomycotina</taxon>
        <taxon>Eurotiomycetes</taxon>
        <taxon>Eurotiomycetidae</taxon>
        <taxon>Eurotiales</taxon>
        <taxon>Aspergillaceae</taxon>
        <taxon>Aspergillus</taxon>
        <taxon>Aspergillus subgen. Circumdati</taxon>
    </lineage>
</organism>
<sequence length="632" mass="70862">MFPVLGNRESWVLASTNTLPGHIDGNSVDRSHESECKRHRTLFSSGLPRQLAYLDHFPEAQGACCNLHEPLLLKANNYSQIPNGNTCFNVSDYFPDHNVCECNQDLPYKLTLPPTDVEVNYVSSPKIRGTLTIVWSCLFTIIACTWTVQHLSLPWQKKHYPRDNDLKGRKVNGWNWKIPPWKVSKWKHSTAWFLATILAPEIPLGKHLGDLWHALKLRQQFEEKFKPNIDVRGKIEWKDKHWLFAIMGGFTMRTKVSPDKITHVGDSFPPSEIKSSARPEPLRAEGIESVLETAISGEVIARAVQDLAVSQLEIATVAFTLCAVIIYALAWNKPQGVNVPITIYQVSDRGNGLGAILEKERTPTSASRAKQSWGELRKKRAKAFGTGFEDYFKTEDGENYDGPWILAAASLTGTLFGGVHLAAWNCHFPTSTEKLLWRIAALHTTAFPLGLLLLIFIIAEMTDETTKKPEPGSTTNAAGNLPQKRHHIREGIATIIVVLSIILLLLGFIVYFPARLYLLLPFHFFTCELRSPSITITAYSQLHHPNPGSESSPGAPLTRLTARRDTRQNGRDCWKLSPAAITRAPTGTLLHWVAEAFDRSGGAEELALFGRVLELIEREQWPVGLPLDLFYF</sequence>
<dbReference type="PANTHER" id="PTHR35043:SF7">
    <property type="entry name" value="TRANSCRIPTION FACTOR DOMAIN-CONTAINING PROTEIN"/>
    <property type="match status" value="1"/>
</dbReference>
<dbReference type="PANTHER" id="PTHR35043">
    <property type="entry name" value="TRANSCRIPTION FACTOR DOMAIN-CONTAINING PROTEIN"/>
    <property type="match status" value="1"/>
</dbReference>
<dbReference type="EMBL" id="KZ824267">
    <property type="protein sequence ID" value="RAL17423.1"/>
    <property type="molecule type" value="Genomic_DNA"/>
</dbReference>
<dbReference type="OrthoDB" id="3061561at2759"/>
<feature type="transmembrane region" description="Helical" evidence="1">
    <location>
        <begin position="312"/>
        <end position="330"/>
    </location>
</feature>
<feature type="transmembrane region" description="Helical" evidence="1">
    <location>
        <begin position="491"/>
        <end position="512"/>
    </location>
</feature>
<dbReference type="STRING" id="1450537.A0A395IE37"/>
<keyword evidence="1" id="KW-0812">Transmembrane</keyword>
<feature type="transmembrane region" description="Helical" evidence="1">
    <location>
        <begin position="404"/>
        <end position="423"/>
    </location>
</feature>
<accession>A0A395IE37</accession>
<dbReference type="RefSeq" id="XP_025556577.1">
    <property type="nucleotide sequence ID" value="XM_025698807.1"/>
</dbReference>
<protein>
    <submittedName>
        <fullName evidence="2">Uncharacterized protein</fullName>
    </submittedName>
</protein>
<keyword evidence="1" id="KW-1133">Transmembrane helix</keyword>